<dbReference type="GO" id="GO:0004065">
    <property type="term" value="F:arylsulfatase activity"/>
    <property type="evidence" value="ECO:0007669"/>
    <property type="project" value="TreeGrafter"/>
</dbReference>
<proteinExistence type="inferred from homology"/>
<dbReference type="PROSITE" id="PS51257">
    <property type="entry name" value="PROKAR_LIPOPROTEIN"/>
    <property type="match status" value="1"/>
</dbReference>
<feature type="region of interest" description="Disordered" evidence="2">
    <location>
        <begin position="52"/>
        <end position="71"/>
    </location>
</feature>
<dbReference type="AlphaFoldDB" id="A0A5C5WLU6"/>
<dbReference type="OrthoDB" id="236686at2"/>
<keyword evidence="5" id="KW-1185">Reference proteome</keyword>
<dbReference type="RefSeq" id="WP_146510925.1">
    <property type="nucleotide sequence ID" value="NZ_SIHI01000012.1"/>
</dbReference>
<dbReference type="InterPro" id="IPR000917">
    <property type="entry name" value="Sulfatase_N"/>
</dbReference>
<dbReference type="Pfam" id="PF00884">
    <property type="entry name" value="Sulfatase"/>
    <property type="match status" value="1"/>
</dbReference>
<dbReference type="EMBL" id="SIHI01000012">
    <property type="protein sequence ID" value="TWT51587.1"/>
    <property type="molecule type" value="Genomic_DNA"/>
</dbReference>
<evidence type="ECO:0000313" key="4">
    <source>
        <dbReference type="EMBL" id="TWT51587.1"/>
    </source>
</evidence>
<dbReference type="Gene3D" id="3.40.720.10">
    <property type="entry name" value="Alkaline Phosphatase, subunit A"/>
    <property type="match status" value="2"/>
</dbReference>
<feature type="compositionally biased region" description="Polar residues" evidence="2">
    <location>
        <begin position="58"/>
        <end position="67"/>
    </location>
</feature>
<evidence type="ECO:0000256" key="2">
    <source>
        <dbReference type="SAM" id="MobiDB-lite"/>
    </source>
</evidence>
<comment type="similarity">
    <text evidence="1">Belongs to the sulfatase family.</text>
</comment>
<protein>
    <submittedName>
        <fullName evidence="4">Sulfatase</fullName>
    </submittedName>
</protein>
<name>A0A5C5WLU6_9PLAN</name>
<dbReference type="Proteomes" id="UP000317243">
    <property type="component" value="Unassembled WGS sequence"/>
</dbReference>
<feature type="domain" description="Sulfatase N-terminal" evidence="3">
    <location>
        <begin position="148"/>
        <end position="300"/>
    </location>
</feature>
<reference evidence="4 5" key="1">
    <citation type="submission" date="2019-02" db="EMBL/GenBank/DDBJ databases">
        <title>Deep-cultivation of Planctomycetes and their phenomic and genomic characterization uncovers novel biology.</title>
        <authorList>
            <person name="Wiegand S."/>
            <person name="Jogler M."/>
            <person name="Boedeker C."/>
            <person name="Pinto D."/>
            <person name="Vollmers J."/>
            <person name="Rivas-Marin E."/>
            <person name="Kohn T."/>
            <person name="Peeters S.H."/>
            <person name="Heuer A."/>
            <person name="Rast P."/>
            <person name="Oberbeckmann S."/>
            <person name="Bunk B."/>
            <person name="Jeske O."/>
            <person name="Meyerdierks A."/>
            <person name="Storesund J.E."/>
            <person name="Kallscheuer N."/>
            <person name="Luecker S."/>
            <person name="Lage O.M."/>
            <person name="Pohl T."/>
            <person name="Merkel B.J."/>
            <person name="Hornburger P."/>
            <person name="Mueller R.-W."/>
            <person name="Bruemmer F."/>
            <person name="Labrenz M."/>
            <person name="Spormann A.M."/>
            <person name="Op Den Camp H."/>
            <person name="Overmann J."/>
            <person name="Amann R."/>
            <person name="Jetten M.S.M."/>
            <person name="Mascher T."/>
            <person name="Medema M.H."/>
            <person name="Devos D.P."/>
            <person name="Kaster A.-K."/>
            <person name="Ovreas L."/>
            <person name="Rohde M."/>
            <person name="Galperin M.Y."/>
            <person name="Jogler C."/>
        </authorList>
    </citation>
    <scope>NUCLEOTIDE SEQUENCE [LARGE SCALE GENOMIC DNA]</scope>
    <source>
        <strain evidence="4 5">KOR42</strain>
    </source>
</reference>
<dbReference type="Gene3D" id="3.30.1120.10">
    <property type="match status" value="1"/>
</dbReference>
<sequence length="503" mass="55461">MNRLFYCWPLLWIFGCGGEFSDHSLAPVAQQSVADRIDVSYREDAQAAFGDSYPVAASQETTPQPTEASRGGFINSLKSLVEGSPVYEDEDVRDGLIQRLEQAEQDLRDIRASDRRAIANASRQIRIGRAQHSPNLVLVTLPTLHFSELERMPRLAGIRNSGMLLTDCYVSAANYSVARSELLTGRFSANSSAYQNEMNLAETIWQSGYETSLIGVWPFESHPLESGFDQWTGFASPNGLIPEFPEALFTQLTRAEIISNRRDGNDGQERINGIQILTDEAVAFFNQQKNSARPLFVHIALPTLEGLERDEMLIEYNSSIGEIVDSLNETGFSGKTCLIVTGMTSNREDMEDEFESVGTLTSSASGLNEGNLRTPMIVFWGTAVARGSVNSSPCSVVDLLPTLAEIGVAKRRPNGLSGQSLLPALRNETIGAQRLFYWRNSDGGQAARRGPWKVIVPAGENQMMLFHLPDDPAEVVDVSAEYPSILKQFLAPPAQQELVEELF</sequence>
<comment type="caution">
    <text evidence="4">The sequence shown here is derived from an EMBL/GenBank/DDBJ whole genome shotgun (WGS) entry which is preliminary data.</text>
</comment>
<organism evidence="4 5">
    <name type="scientific">Thalassoglobus neptunius</name>
    <dbReference type="NCBI Taxonomy" id="1938619"/>
    <lineage>
        <taxon>Bacteria</taxon>
        <taxon>Pseudomonadati</taxon>
        <taxon>Planctomycetota</taxon>
        <taxon>Planctomycetia</taxon>
        <taxon>Planctomycetales</taxon>
        <taxon>Planctomycetaceae</taxon>
        <taxon>Thalassoglobus</taxon>
    </lineage>
</organism>
<dbReference type="PANTHER" id="PTHR42693:SF33">
    <property type="entry name" value="ARYLSULFATASE"/>
    <property type="match status" value="1"/>
</dbReference>
<gene>
    <name evidence="4" type="ORF">KOR42_34750</name>
</gene>
<dbReference type="InterPro" id="IPR050738">
    <property type="entry name" value="Sulfatase"/>
</dbReference>
<dbReference type="SUPFAM" id="SSF53649">
    <property type="entry name" value="Alkaline phosphatase-like"/>
    <property type="match status" value="1"/>
</dbReference>
<dbReference type="InterPro" id="IPR017850">
    <property type="entry name" value="Alkaline_phosphatase_core_sf"/>
</dbReference>
<dbReference type="PANTHER" id="PTHR42693">
    <property type="entry name" value="ARYLSULFATASE FAMILY MEMBER"/>
    <property type="match status" value="1"/>
</dbReference>
<accession>A0A5C5WLU6</accession>
<evidence type="ECO:0000313" key="5">
    <source>
        <dbReference type="Proteomes" id="UP000317243"/>
    </source>
</evidence>
<evidence type="ECO:0000259" key="3">
    <source>
        <dbReference type="Pfam" id="PF00884"/>
    </source>
</evidence>
<evidence type="ECO:0000256" key="1">
    <source>
        <dbReference type="ARBA" id="ARBA00008779"/>
    </source>
</evidence>